<reference evidence="2" key="1">
    <citation type="journal article" date="2021" name="Front. Plant Sci.">
        <title>Chromosome-Scale Genome Assembly for Chinese Sour Jujube and Insights Into Its Genome Evolution and Domestication Signature.</title>
        <authorList>
            <person name="Shen L.-Y."/>
            <person name="Luo H."/>
            <person name="Wang X.-L."/>
            <person name="Wang X.-M."/>
            <person name="Qiu X.-J."/>
            <person name="Liu H."/>
            <person name="Zhou S.-S."/>
            <person name="Jia K.-H."/>
            <person name="Nie S."/>
            <person name="Bao Y.-T."/>
            <person name="Zhang R.-G."/>
            <person name="Yun Q.-Z."/>
            <person name="Chai Y.-H."/>
            <person name="Lu J.-Y."/>
            <person name="Li Y."/>
            <person name="Zhao S.-W."/>
            <person name="Mao J.-F."/>
            <person name="Jia S.-G."/>
            <person name="Mao Y.-M."/>
        </authorList>
    </citation>
    <scope>NUCLEOTIDE SEQUENCE</scope>
    <source>
        <strain evidence="2">AT0</strain>
        <tissue evidence="2">Leaf</tissue>
    </source>
</reference>
<feature type="compositionally biased region" description="Basic and acidic residues" evidence="1">
    <location>
        <begin position="43"/>
        <end position="55"/>
    </location>
</feature>
<evidence type="ECO:0000313" key="3">
    <source>
        <dbReference type="Proteomes" id="UP000813462"/>
    </source>
</evidence>
<sequence>MPSKIKGWAKMELRKQGVQTLHATISVVDRLLDFKYSAPSSSFDDKNKGGDEKQSKGSKKKKCFICNRPYRAHDYPKREKINVLIVDDGNLNDTDFAHSKTGVKKGVETYVAVLVENKGSCLMLLLVDWKNLQI</sequence>
<comment type="caution">
    <text evidence="2">The sequence shown here is derived from an EMBL/GenBank/DDBJ whole genome shotgun (WGS) entry which is preliminary data.</text>
</comment>
<name>A0A978W147_ZIZJJ</name>
<evidence type="ECO:0000256" key="1">
    <source>
        <dbReference type="SAM" id="MobiDB-lite"/>
    </source>
</evidence>
<evidence type="ECO:0000313" key="2">
    <source>
        <dbReference type="EMBL" id="KAH7545681.1"/>
    </source>
</evidence>
<dbReference type="Proteomes" id="UP000813462">
    <property type="component" value="Unassembled WGS sequence"/>
</dbReference>
<protein>
    <submittedName>
        <fullName evidence="2">Uncharacterized protein</fullName>
    </submittedName>
</protein>
<dbReference type="EMBL" id="JAEACU010000001">
    <property type="protein sequence ID" value="KAH7545681.1"/>
    <property type="molecule type" value="Genomic_DNA"/>
</dbReference>
<organism evidence="2 3">
    <name type="scientific">Ziziphus jujuba var. spinosa</name>
    <dbReference type="NCBI Taxonomy" id="714518"/>
    <lineage>
        <taxon>Eukaryota</taxon>
        <taxon>Viridiplantae</taxon>
        <taxon>Streptophyta</taxon>
        <taxon>Embryophyta</taxon>
        <taxon>Tracheophyta</taxon>
        <taxon>Spermatophyta</taxon>
        <taxon>Magnoliopsida</taxon>
        <taxon>eudicotyledons</taxon>
        <taxon>Gunneridae</taxon>
        <taxon>Pentapetalae</taxon>
        <taxon>rosids</taxon>
        <taxon>fabids</taxon>
        <taxon>Rosales</taxon>
        <taxon>Rhamnaceae</taxon>
        <taxon>Paliureae</taxon>
        <taxon>Ziziphus</taxon>
    </lineage>
</organism>
<proteinExistence type="predicted"/>
<accession>A0A978W147</accession>
<gene>
    <name evidence="2" type="ORF">FEM48_Zijuj01G0119600</name>
</gene>
<feature type="region of interest" description="Disordered" evidence="1">
    <location>
        <begin position="37"/>
        <end position="60"/>
    </location>
</feature>
<dbReference type="AlphaFoldDB" id="A0A978W147"/>